<evidence type="ECO:0000256" key="1">
    <source>
        <dbReference type="SAM" id="MobiDB-lite"/>
    </source>
</evidence>
<evidence type="ECO:0000313" key="3">
    <source>
        <dbReference type="Proteomes" id="UP000006854"/>
    </source>
</evidence>
<name>F2R384_STRVP</name>
<dbReference type="KEGG" id="sve:SVEN_0042"/>
<feature type="compositionally biased region" description="Basic and acidic residues" evidence="1">
    <location>
        <begin position="469"/>
        <end position="481"/>
    </location>
</feature>
<feature type="compositionally biased region" description="Gly residues" evidence="1">
    <location>
        <begin position="408"/>
        <end position="422"/>
    </location>
</feature>
<sequence>MHGVQLLRVRAGAVEQRGAAQVGHRGTVDGLAAGEEATLAARVPAQVDADVVDRGGRLVVAGVRVEEHQVAGLQQRRGGRGRPVGGPVDAHAGRVVDHVPRGARDAGLRRVGARGHRNAHVVAVHHPRVPGAVEVADLLAGRPGVGAVGEGPADVHVLVEVGALVAVALRVQVAVPGLAQDLLVLGRSRAAGDGRRAGEEHRRVREDVRRGGTGPAPDDLLQRGGPGAVEGLGEHPHPVAVRDARRLGPVGGVHLETADEQLDGEVGAAIVGERAQADPARAERGVGDVHGPGGGFGGGRAPRLDLDPGALTAHADGPVGAGGHARGEGEGRGQLADRVVDLLLDAQLDRAGGEEGQPGTVVVVRVLVAEGQRVRAGLPGGHLVEPGHGAHVDVGDLVVAQGRVAAGEVGGEGDGTGTGHDGVVGVHGPDGGPAAATGGGAPVRPVGDRQRHVGQCALEVVDERLLVLGERPRRTGEDDGPRTMGQQGDACAAGGDLGTRGCPGKHGGGERAGEGHGGEVGRVERRQRHRGTSRSQARGPGEGLDGSGNGDGLGGTGGETAQRNGGGGSSENGEQTAPRGAIHEH</sequence>
<dbReference type="Proteomes" id="UP000006854">
    <property type="component" value="Chromosome"/>
</dbReference>
<feature type="region of interest" description="Disordered" evidence="1">
    <location>
        <begin position="469"/>
        <end position="585"/>
    </location>
</feature>
<gene>
    <name evidence="2" type="ordered locus">SVEN_0042</name>
</gene>
<proteinExistence type="predicted"/>
<feature type="region of interest" description="Disordered" evidence="1">
    <location>
        <begin position="408"/>
        <end position="447"/>
    </location>
</feature>
<feature type="region of interest" description="Disordered" evidence="1">
    <location>
        <begin position="191"/>
        <end position="232"/>
    </location>
</feature>
<feature type="non-terminal residue" evidence="2">
    <location>
        <position position="585"/>
    </location>
</feature>
<evidence type="ECO:0000313" key="2">
    <source>
        <dbReference type="EMBL" id="CCA53330.1"/>
    </source>
</evidence>
<dbReference type="HOGENOM" id="CLU_466578_0_0_11"/>
<organism evidence="2 3">
    <name type="scientific">Streptomyces venezuelae (strain ATCC 10712 / CBS 650.69 / DSM 40230 / JCM 4526 / NBRC 13096 / PD 04745)</name>
    <dbReference type="NCBI Taxonomy" id="953739"/>
    <lineage>
        <taxon>Bacteria</taxon>
        <taxon>Bacillati</taxon>
        <taxon>Actinomycetota</taxon>
        <taxon>Actinomycetes</taxon>
        <taxon>Kitasatosporales</taxon>
        <taxon>Streptomycetaceae</taxon>
        <taxon>Streptomyces</taxon>
    </lineage>
</organism>
<dbReference type="EMBL" id="FR845719">
    <property type="protein sequence ID" value="CCA53330.1"/>
    <property type="molecule type" value="Genomic_DNA"/>
</dbReference>
<protein>
    <submittedName>
        <fullName evidence="2">Uncharacterized protein</fullName>
    </submittedName>
</protein>
<reference evidence="2 3" key="1">
    <citation type="journal article" date="2011" name="BMC Genomics">
        <title>Genome-wide analysis of the role of GlnR in Streptomyces venezuelae provides new insights into global nitrogen regulation in actinomycetes.</title>
        <authorList>
            <person name="Pullan S.T."/>
            <person name="Bibb M.J."/>
            <person name="Merrick M."/>
        </authorList>
    </citation>
    <scope>NUCLEOTIDE SEQUENCE [LARGE SCALE GENOMIC DNA]</scope>
    <source>
        <strain evidence="3">ATCC 10712 / CBS 650.69 / DSM 40230 / JCM 4526 / NBRC 13096 / PD 04745</strain>
    </source>
</reference>
<feature type="compositionally biased region" description="Basic and acidic residues" evidence="1">
    <location>
        <begin position="507"/>
        <end position="524"/>
    </location>
</feature>
<feature type="compositionally biased region" description="Low complexity" evidence="1">
    <location>
        <begin position="423"/>
        <end position="436"/>
    </location>
</feature>
<feature type="compositionally biased region" description="Low complexity" evidence="1">
    <location>
        <begin position="485"/>
        <end position="494"/>
    </location>
</feature>
<accession>F2R384</accession>
<feature type="compositionally biased region" description="Basic and acidic residues" evidence="1">
    <location>
        <begin position="191"/>
        <end position="210"/>
    </location>
</feature>
<keyword evidence="3" id="KW-1185">Reference proteome</keyword>
<dbReference type="AlphaFoldDB" id="F2R384"/>
<feature type="compositionally biased region" description="Gly residues" evidence="1">
    <location>
        <begin position="540"/>
        <end position="570"/>
    </location>
</feature>
<feature type="compositionally biased region" description="Gly residues" evidence="1">
    <location>
        <begin position="288"/>
        <end position="300"/>
    </location>
</feature>
<feature type="region of interest" description="Disordered" evidence="1">
    <location>
        <begin position="276"/>
        <end position="304"/>
    </location>
</feature>